<protein>
    <submittedName>
        <fullName evidence="2">Uncharacterized protein</fullName>
    </submittedName>
</protein>
<evidence type="ECO:0000313" key="3">
    <source>
        <dbReference type="Proteomes" id="UP000037460"/>
    </source>
</evidence>
<name>A0A0M0K5X3_9EUKA</name>
<feature type="region of interest" description="Disordered" evidence="1">
    <location>
        <begin position="14"/>
        <end position="92"/>
    </location>
</feature>
<evidence type="ECO:0000313" key="2">
    <source>
        <dbReference type="EMBL" id="KOO33977.1"/>
    </source>
</evidence>
<evidence type="ECO:0000256" key="1">
    <source>
        <dbReference type="SAM" id="MobiDB-lite"/>
    </source>
</evidence>
<dbReference type="EMBL" id="JWZX01001361">
    <property type="protein sequence ID" value="KOO33977.1"/>
    <property type="molecule type" value="Genomic_DNA"/>
</dbReference>
<keyword evidence="3" id="KW-1185">Reference proteome</keyword>
<proteinExistence type="predicted"/>
<dbReference type="AlphaFoldDB" id="A0A0M0K5X3"/>
<dbReference type="Proteomes" id="UP000037460">
    <property type="component" value="Unassembled WGS sequence"/>
</dbReference>
<feature type="region of interest" description="Disordered" evidence="1">
    <location>
        <begin position="127"/>
        <end position="148"/>
    </location>
</feature>
<feature type="compositionally biased region" description="Basic and acidic residues" evidence="1">
    <location>
        <begin position="48"/>
        <end position="76"/>
    </location>
</feature>
<organism evidence="2 3">
    <name type="scientific">Chrysochromulina tobinii</name>
    <dbReference type="NCBI Taxonomy" id="1460289"/>
    <lineage>
        <taxon>Eukaryota</taxon>
        <taxon>Haptista</taxon>
        <taxon>Haptophyta</taxon>
        <taxon>Prymnesiophyceae</taxon>
        <taxon>Prymnesiales</taxon>
        <taxon>Chrysochromulinaceae</taxon>
        <taxon>Chrysochromulina</taxon>
    </lineage>
</organism>
<sequence>MPEPLGKYSHHAYAHAQPWTSFKGKQPIAVRPRLEKKDLTDPPNQRTHKSEAGLRHEEQMRVRAKLEAEARAEAERAAAMQERWAAGDHPTPEFRHPVLERFGADKVQALSDPRVIAALQAKLNEPNAASRELYKMRNTQRVSAERKY</sequence>
<gene>
    <name evidence="2" type="ORF">Ctob_012983</name>
</gene>
<comment type="caution">
    <text evidence="2">The sequence shown here is derived from an EMBL/GenBank/DDBJ whole genome shotgun (WGS) entry which is preliminary data.</text>
</comment>
<accession>A0A0M0K5X3</accession>
<reference evidence="3" key="1">
    <citation type="journal article" date="2015" name="PLoS Genet.">
        <title>Genome Sequence and Transcriptome Analyses of Chrysochromulina tobin: Metabolic Tools for Enhanced Algal Fitness in the Prominent Order Prymnesiales (Haptophyceae).</title>
        <authorList>
            <person name="Hovde B.T."/>
            <person name="Deodato C.R."/>
            <person name="Hunsperger H.M."/>
            <person name="Ryken S.A."/>
            <person name="Yost W."/>
            <person name="Jha R.K."/>
            <person name="Patterson J."/>
            <person name="Monnat R.J. Jr."/>
            <person name="Barlow S.B."/>
            <person name="Starkenburg S.R."/>
            <person name="Cattolico R.A."/>
        </authorList>
    </citation>
    <scope>NUCLEOTIDE SEQUENCE</scope>
    <source>
        <strain evidence="3">CCMP291</strain>
    </source>
</reference>